<evidence type="ECO:0000313" key="1">
    <source>
        <dbReference type="EMBL" id="TGX81602.1"/>
    </source>
</evidence>
<accession>A0AC61QQI3</accession>
<sequence>MKNIRIAALSLLVLVGLCDVNAQTLTLNPQNGAVGVCPDTHLQITFDDVPAVGSAGMIRITDVATGVVVDSIDLSVPAGPTESRTYGKDCGYTKIPYDYARTVMPTNRDTRPGTPSGTAEPTPPEYQLNIIGGFTDAFHFYPVIIHDKTATIYLHNNVLDYGRKYSVEISGGAIKARKYKGTTRKQPWTFTTKEAPKFLKDTLVVDASGCGDYCTVQGALDAVPDFSARRTVILVKAGDYEEIVYARNKTNVKIKGEGMASTRVHYANNEVFNPHPLTVKTNEWPGTFPSRRAAFALDNCHDIILEDMTIATDLQGQAEGLLINGERIALYRVHVIGSGDALQANGTIYMECCELDGGGDTILGRGSLFAYRSHFRNGGGPFSWVRNTAGHHGDVFLECTFSAPDGCKADFGRTNTNKGTSYPDAEFVLINCFTHNIIPEGWSSIGLPTARMLEYGTRDSHTRRLVDTSHRHPYSRRLNAKTDAALIKCYSTPAFVLKGWHPAGSSVSLQTNCAVQ</sequence>
<gene>
    <name evidence="1" type="ORF">E5358_09920</name>
</gene>
<protein>
    <submittedName>
        <fullName evidence="1">Carbohydrate esterase</fullName>
    </submittedName>
</protein>
<keyword evidence="2" id="KW-1185">Reference proteome</keyword>
<proteinExistence type="predicted"/>
<evidence type="ECO:0000313" key="2">
    <source>
        <dbReference type="Proteomes" id="UP000308886"/>
    </source>
</evidence>
<reference evidence="1" key="1">
    <citation type="submission" date="2019-04" db="EMBL/GenBank/DDBJ databases">
        <title>Microbes associate with the intestines of laboratory mice.</title>
        <authorList>
            <person name="Navarre W."/>
            <person name="Wong E."/>
            <person name="Huang K."/>
            <person name="Tropini C."/>
            <person name="Ng K."/>
            <person name="Yu B."/>
        </authorList>
    </citation>
    <scope>NUCLEOTIDE SEQUENCE</scope>
    <source>
        <strain evidence="1">NM73_A23</strain>
    </source>
</reference>
<dbReference type="Proteomes" id="UP000308886">
    <property type="component" value="Unassembled WGS sequence"/>
</dbReference>
<name>A0AC61QQI3_9BACT</name>
<dbReference type="EMBL" id="SRZC01000015">
    <property type="protein sequence ID" value="TGX81602.1"/>
    <property type="molecule type" value="Genomic_DNA"/>
</dbReference>
<organism evidence="1 2">
    <name type="scientific">Palleniella muris</name>
    <dbReference type="NCBI Taxonomy" id="3038145"/>
    <lineage>
        <taxon>Bacteria</taxon>
        <taxon>Pseudomonadati</taxon>
        <taxon>Bacteroidota</taxon>
        <taxon>Bacteroidia</taxon>
        <taxon>Bacteroidales</taxon>
        <taxon>Prevotellaceae</taxon>
        <taxon>Palleniella</taxon>
    </lineage>
</organism>
<comment type="caution">
    <text evidence="1">The sequence shown here is derived from an EMBL/GenBank/DDBJ whole genome shotgun (WGS) entry which is preliminary data.</text>
</comment>